<proteinExistence type="predicted"/>
<reference evidence="2 3" key="1">
    <citation type="submission" date="2018-06" db="EMBL/GenBank/DDBJ databases">
        <authorList>
            <consortium name="Pathogen Informatics"/>
            <person name="Doyle S."/>
        </authorList>
    </citation>
    <scope>NUCLEOTIDE SEQUENCE [LARGE SCALE GENOMIC DNA]</scope>
    <source>
        <strain evidence="2 3">NCTC13315</strain>
    </source>
</reference>
<sequence>MKLPKISPILVFFLWHTSLIAAPEKPICPDLQKTSVIGRDLKDNFEKKLCTKPMSPAKAKWLVKNSLPNIMNKEFLGVEPPANWENLANNLIDTCYTKGDLCKKEIKEDVNNCLKTTIPLLIVQLGPWFGDNCQELNRVVIQQWDTKKEVIDKLITGYLHVDSDKGQTTKNN</sequence>
<dbReference type="AlphaFoldDB" id="A0A378IB20"/>
<dbReference type="EMBL" id="UGNV01000001">
    <property type="protein sequence ID" value="STX29514.1"/>
    <property type="molecule type" value="Genomic_DNA"/>
</dbReference>
<dbReference type="Proteomes" id="UP000254968">
    <property type="component" value="Unassembled WGS sequence"/>
</dbReference>
<gene>
    <name evidence="2" type="ORF">NCTC13315_02057</name>
</gene>
<keyword evidence="3" id="KW-1185">Reference proteome</keyword>
<protein>
    <recommendedName>
        <fullName evidence="4">Secreted protein</fullName>
    </recommendedName>
</protein>
<feature type="chain" id="PRO_5016904808" description="Secreted protein" evidence="1">
    <location>
        <begin position="22"/>
        <end position="172"/>
    </location>
</feature>
<keyword evidence="1" id="KW-0732">Signal</keyword>
<name>A0A378IB20_9GAMM</name>
<evidence type="ECO:0000313" key="3">
    <source>
        <dbReference type="Proteomes" id="UP000254968"/>
    </source>
</evidence>
<accession>A0A378IB20</accession>
<evidence type="ECO:0000313" key="2">
    <source>
        <dbReference type="EMBL" id="STX29514.1"/>
    </source>
</evidence>
<evidence type="ECO:0008006" key="4">
    <source>
        <dbReference type="Google" id="ProtNLM"/>
    </source>
</evidence>
<feature type="signal peptide" evidence="1">
    <location>
        <begin position="1"/>
        <end position="21"/>
    </location>
</feature>
<organism evidence="2 3">
    <name type="scientific">Legionella beliardensis</name>
    <dbReference type="NCBI Taxonomy" id="91822"/>
    <lineage>
        <taxon>Bacteria</taxon>
        <taxon>Pseudomonadati</taxon>
        <taxon>Pseudomonadota</taxon>
        <taxon>Gammaproteobacteria</taxon>
        <taxon>Legionellales</taxon>
        <taxon>Legionellaceae</taxon>
        <taxon>Legionella</taxon>
    </lineage>
</organism>
<evidence type="ECO:0000256" key="1">
    <source>
        <dbReference type="SAM" id="SignalP"/>
    </source>
</evidence>